<name>A0A6J5L4F1_9CAUD</name>
<feature type="non-terminal residue" evidence="2">
    <location>
        <position position="188"/>
    </location>
</feature>
<accession>A0A6J5L4F1</accession>
<gene>
    <name evidence="2" type="ORF">UFOVP100_55</name>
</gene>
<feature type="compositionally biased region" description="Polar residues" evidence="1">
    <location>
        <begin position="21"/>
        <end position="30"/>
    </location>
</feature>
<sequence length="188" mass="20444">MSDWELSSSSNSQKIPEESQWELSSLNPSENEGFGQSLKNAPGKIAQDIGKAINHGIDVLPQYWEKAKTEVPAFLNPLNKIRHPIESGKQFLGGLLELGEGINHAPYNIAQYAANRLNLIPQEWANKVPQASSLNEDIEKYIGQPKNPGDALIRGLGRNSLGLIPGAEAASLINPMRLTNSGIARNVV</sequence>
<organism evidence="2">
    <name type="scientific">uncultured Caudovirales phage</name>
    <dbReference type="NCBI Taxonomy" id="2100421"/>
    <lineage>
        <taxon>Viruses</taxon>
        <taxon>Duplodnaviria</taxon>
        <taxon>Heunggongvirae</taxon>
        <taxon>Uroviricota</taxon>
        <taxon>Caudoviricetes</taxon>
        <taxon>Peduoviridae</taxon>
        <taxon>Maltschvirus</taxon>
        <taxon>Maltschvirus maltsch</taxon>
    </lineage>
</organism>
<evidence type="ECO:0000313" key="2">
    <source>
        <dbReference type="EMBL" id="CAB4128665.1"/>
    </source>
</evidence>
<feature type="region of interest" description="Disordered" evidence="1">
    <location>
        <begin position="1"/>
        <end position="40"/>
    </location>
</feature>
<proteinExistence type="predicted"/>
<evidence type="ECO:0000256" key="1">
    <source>
        <dbReference type="SAM" id="MobiDB-lite"/>
    </source>
</evidence>
<protein>
    <submittedName>
        <fullName evidence="2">Uncharacterized protein</fullName>
    </submittedName>
</protein>
<dbReference type="EMBL" id="LR796229">
    <property type="protein sequence ID" value="CAB4128665.1"/>
    <property type="molecule type" value="Genomic_DNA"/>
</dbReference>
<feature type="compositionally biased region" description="Polar residues" evidence="1">
    <location>
        <begin position="1"/>
        <end position="14"/>
    </location>
</feature>
<reference evidence="2" key="1">
    <citation type="submission" date="2020-04" db="EMBL/GenBank/DDBJ databases">
        <authorList>
            <person name="Chiriac C."/>
            <person name="Salcher M."/>
            <person name="Ghai R."/>
            <person name="Kavagutti S V."/>
        </authorList>
    </citation>
    <scope>NUCLEOTIDE SEQUENCE</scope>
</reference>